<organism evidence="2">
    <name type="scientific">Rhizobium leguminosarum</name>
    <dbReference type="NCBI Taxonomy" id="384"/>
    <lineage>
        <taxon>Bacteria</taxon>
        <taxon>Pseudomonadati</taxon>
        <taxon>Pseudomonadota</taxon>
        <taxon>Alphaproteobacteria</taxon>
        <taxon>Hyphomicrobiales</taxon>
        <taxon>Rhizobiaceae</taxon>
        <taxon>Rhizobium/Agrobacterium group</taxon>
        <taxon>Rhizobium</taxon>
    </lineage>
</organism>
<comment type="caution">
    <text evidence="2">The sequence shown here is derived from an EMBL/GenBank/DDBJ whole genome shotgun (WGS) entry which is preliminary data.</text>
</comment>
<evidence type="ECO:0000313" key="2">
    <source>
        <dbReference type="EMBL" id="OAP93882.1"/>
    </source>
</evidence>
<dbReference type="SUPFAM" id="SSF54001">
    <property type="entry name" value="Cysteine proteinases"/>
    <property type="match status" value="1"/>
</dbReference>
<proteinExistence type="predicted"/>
<dbReference type="InterPro" id="IPR038765">
    <property type="entry name" value="Papain-like_cys_pep_sf"/>
</dbReference>
<feature type="domain" description="Transglutaminase-like" evidence="1">
    <location>
        <begin position="96"/>
        <end position="150"/>
    </location>
</feature>
<gene>
    <name evidence="2" type="ORF">A4U53_23220</name>
</gene>
<protein>
    <submittedName>
        <fullName evidence="2">Transglutaminase</fullName>
    </submittedName>
</protein>
<reference evidence="2" key="1">
    <citation type="submission" date="2016-04" db="EMBL/GenBank/DDBJ databases">
        <title>Fast-growing isolate from the root nodules of Vavilovia formosa.</title>
        <authorList>
            <person name="Kimeklis A."/>
            <person name="Safronova V."/>
            <person name="Belimov A."/>
            <person name="Andronov E."/>
        </authorList>
    </citation>
    <scope>NUCLEOTIDE SEQUENCE [LARGE SCALE GENOMIC DNA]</scope>
    <source>
        <strain evidence="2">Vaf-46</strain>
    </source>
</reference>
<dbReference type="EMBL" id="LWBS01000242">
    <property type="protein sequence ID" value="OAP93882.1"/>
    <property type="molecule type" value="Genomic_DNA"/>
</dbReference>
<accession>A0A179BQE6</accession>
<sequence>MSGHESPIEFYTRPGRMTSVGLHAPTVAALQGVGAVAAAVHGTLLHDAWAQHYDQVLTPERRAQSHTRPAGEILDTIMAIDPAPLDIPRPPDKRSIGTCRNFTVLACAALKAQGVPARARCGFGMYFEAGKGIDHWITEFWDGERWVSADFQIDDLQRAALKLDFDPLDQPPGKFLNAGETWQRCRAGTADPGKFGIFDESGPWFIAMNLVRDFAALNNMEMLPWDNWGSMPQPEEEISPDGLARFDRLATLTVDADQHFGELQALYQDDTGLRVPAQVFNGVRQQMENVGSA</sequence>
<dbReference type="Pfam" id="PF01841">
    <property type="entry name" value="Transglut_core"/>
    <property type="match status" value="1"/>
</dbReference>
<name>A0A179BQE6_RHILE</name>
<dbReference type="Gene3D" id="3.10.620.30">
    <property type="match status" value="1"/>
</dbReference>
<dbReference type="eggNOG" id="COG1305">
    <property type="taxonomic scope" value="Bacteria"/>
</dbReference>
<dbReference type="AlphaFoldDB" id="A0A179BQE6"/>
<evidence type="ECO:0000259" key="1">
    <source>
        <dbReference type="Pfam" id="PF01841"/>
    </source>
</evidence>
<dbReference type="InterPro" id="IPR002931">
    <property type="entry name" value="Transglutaminase-like"/>
</dbReference>